<accession>A0A3B0IWT1</accession>
<name>A0A3B0IWT1_9RICK</name>
<dbReference type="AlphaFoldDB" id="A0A3B0IWT1"/>
<sequence length="93" mass="10878">MTYGFDISVLRLFTFNKLNIGASAAFWRQPELFVEDPYREKPKNGFMFTIDTRYKISENINMLCDIGYKSKGFIPGQYLDETLIVNLTLEHKI</sequence>
<organism evidence="1">
    <name type="scientific">Wolbachia endosymbiont of Aleurodicus dispersus</name>
    <dbReference type="NCBI Taxonomy" id="1288877"/>
    <lineage>
        <taxon>Bacteria</taxon>
        <taxon>Pseudomonadati</taxon>
        <taxon>Pseudomonadota</taxon>
        <taxon>Alphaproteobacteria</taxon>
        <taxon>Rickettsiales</taxon>
        <taxon>Anaplasmataceae</taxon>
        <taxon>Wolbachieae</taxon>
        <taxon>Wolbachia</taxon>
    </lineage>
</organism>
<evidence type="ECO:0000313" key="1">
    <source>
        <dbReference type="EMBL" id="SPP33618.1"/>
    </source>
</evidence>
<reference evidence="1" key="1">
    <citation type="submission" date="2018-04" db="EMBL/GenBank/DDBJ databases">
        <authorList>
            <person name="Go L.Y."/>
            <person name="Mitchell J.A."/>
        </authorList>
    </citation>
    <scope>NUCLEOTIDE SEQUENCE</scope>
    <source>
        <strain evidence="1">WBAD</strain>
    </source>
</reference>
<dbReference type="EMBL" id="OUNE01000234">
    <property type="protein sequence ID" value="SPP33618.1"/>
    <property type="molecule type" value="Genomic_DNA"/>
</dbReference>
<proteinExistence type="predicted"/>
<gene>
    <name evidence="1" type="ORF">WBAD_1320</name>
</gene>
<protein>
    <submittedName>
        <fullName evidence="1">Uncharacterized protein</fullName>
    </submittedName>
</protein>